<sequence length="147" mass="16377">PARVRQALDDYGSDRSQQTRGLEHGEKLRDLIDSFEHNPRRSLSALGLALVELILVNEPRVRFHFLHPNEGAVSLAIHLGGTQFVDVLRLCGEAVRSSGSGSQADVMGDILQLEFLLSCEDRDRAFAVARSCIERHPSVAFFYYILA</sequence>
<name>A0AAD7M875_MYCRO</name>
<proteinExistence type="predicted"/>
<comment type="caution">
    <text evidence="2">The sequence shown here is derived from an EMBL/GenBank/DDBJ whole genome shotgun (WGS) entry which is preliminary data.</text>
</comment>
<feature type="non-terminal residue" evidence="2">
    <location>
        <position position="147"/>
    </location>
</feature>
<dbReference type="Proteomes" id="UP001221757">
    <property type="component" value="Unassembled WGS sequence"/>
</dbReference>
<feature type="non-terminal residue" evidence="2">
    <location>
        <position position="1"/>
    </location>
</feature>
<evidence type="ECO:0000313" key="2">
    <source>
        <dbReference type="EMBL" id="KAJ7705378.1"/>
    </source>
</evidence>
<gene>
    <name evidence="2" type="ORF">B0H17DRAFT_888370</name>
</gene>
<organism evidence="2 3">
    <name type="scientific">Mycena rosella</name>
    <name type="common">Pink bonnet</name>
    <name type="synonym">Agaricus rosellus</name>
    <dbReference type="NCBI Taxonomy" id="1033263"/>
    <lineage>
        <taxon>Eukaryota</taxon>
        <taxon>Fungi</taxon>
        <taxon>Dikarya</taxon>
        <taxon>Basidiomycota</taxon>
        <taxon>Agaricomycotina</taxon>
        <taxon>Agaricomycetes</taxon>
        <taxon>Agaricomycetidae</taxon>
        <taxon>Agaricales</taxon>
        <taxon>Marasmiineae</taxon>
        <taxon>Mycenaceae</taxon>
        <taxon>Mycena</taxon>
    </lineage>
</organism>
<keyword evidence="3" id="KW-1185">Reference proteome</keyword>
<dbReference type="AlphaFoldDB" id="A0AAD7M875"/>
<feature type="region of interest" description="Disordered" evidence="1">
    <location>
        <begin position="1"/>
        <end position="22"/>
    </location>
</feature>
<reference evidence="2" key="1">
    <citation type="submission" date="2023-03" db="EMBL/GenBank/DDBJ databases">
        <title>Massive genome expansion in bonnet fungi (Mycena s.s.) driven by repeated elements and novel gene families across ecological guilds.</title>
        <authorList>
            <consortium name="Lawrence Berkeley National Laboratory"/>
            <person name="Harder C.B."/>
            <person name="Miyauchi S."/>
            <person name="Viragh M."/>
            <person name="Kuo A."/>
            <person name="Thoen E."/>
            <person name="Andreopoulos B."/>
            <person name="Lu D."/>
            <person name="Skrede I."/>
            <person name="Drula E."/>
            <person name="Henrissat B."/>
            <person name="Morin E."/>
            <person name="Kohler A."/>
            <person name="Barry K."/>
            <person name="LaButti K."/>
            <person name="Morin E."/>
            <person name="Salamov A."/>
            <person name="Lipzen A."/>
            <person name="Mereny Z."/>
            <person name="Hegedus B."/>
            <person name="Baldrian P."/>
            <person name="Stursova M."/>
            <person name="Weitz H."/>
            <person name="Taylor A."/>
            <person name="Grigoriev I.V."/>
            <person name="Nagy L.G."/>
            <person name="Martin F."/>
            <person name="Kauserud H."/>
        </authorList>
    </citation>
    <scope>NUCLEOTIDE SEQUENCE</scope>
    <source>
        <strain evidence="2">CBHHK067</strain>
    </source>
</reference>
<accession>A0AAD7M875</accession>
<dbReference type="EMBL" id="JARKIE010000008">
    <property type="protein sequence ID" value="KAJ7705378.1"/>
    <property type="molecule type" value="Genomic_DNA"/>
</dbReference>
<evidence type="ECO:0000313" key="3">
    <source>
        <dbReference type="Proteomes" id="UP001221757"/>
    </source>
</evidence>
<evidence type="ECO:0000256" key="1">
    <source>
        <dbReference type="SAM" id="MobiDB-lite"/>
    </source>
</evidence>
<protein>
    <submittedName>
        <fullName evidence="2">Uncharacterized protein</fullName>
    </submittedName>
</protein>